<dbReference type="Proteomes" id="UP001396334">
    <property type="component" value="Unassembled WGS sequence"/>
</dbReference>
<keyword evidence="2" id="KW-1185">Reference proteome</keyword>
<name>A0ABR2TDR9_9ROSI</name>
<comment type="caution">
    <text evidence="1">The sequence shown here is derived from an EMBL/GenBank/DDBJ whole genome shotgun (WGS) entry which is preliminary data.</text>
</comment>
<reference evidence="1 2" key="1">
    <citation type="journal article" date="2024" name="G3 (Bethesda)">
        <title>Genome assembly of Hibiscus sabdariffa L. provides insights into metabolisms of medicinal natural products.</title>
        <authorList>
            <person name="Kim T."/>
        </authorList>
    </citation>
    <scope>NUCLEOTIDE SEQUENCE [LARGE SCALE GENOMIC DNA]</scope>
    <source>
        <strain evidence="1">TK-2024</strain>
        <tissue evidence="1">Old leaves</tissue>
    </source>
</reference>
<organism evidence="1 2">
    <name type="scientific">Hibiscus sabdariffa</name>
    <name type="common">roselle</name>
    <dbReference type="NCBI Taxonomy" id="183260"/>
    <lineage>
        <taxon>Eukaryota</taxon>
        <taxon>Viridiplantae</taxon>
        <taxon>Streptophyta</taxon>
        <taxon>Embryophyta</taxon>
        <taxon>Tracheophyta</taxon>
        <taxon>Spermatophyta</taxon>
        <taxon>Magnoliopsida</taxon>
        <taxon>eudicotyledons</taxon>
        <taxon>Gunneridae</taxon>
        <taxon>Pentapetalae</taxon>
        <taxon>rosids</taxon>
        <taxon>malvids</taxon>
        <taxon>Malvales</taxon>
        <taxon>Malvaceae</taxon>
        <taxon>Malvoideae</taxon>
        <taxon>Hibiscus</taxon>
    </lineage>
</organism>
<proteinExistence type="predicted"/>
<gene>
    <name evidence="1" type="ORF">V6N11_077376</name>
</gene>
<accession>A0ABR2TDR9</accession>
<dbReference type="EMBL" id="JBBPBN010000006">
    <property type="protein sequence ID" value="KAK9035334.1"/>
    <property type="molecule type" value="Genomic_DNA"/>
</dbReference>
<protein>
    <submittedName>
        <fullName evidence="1">Uncharacterized protein</fullName>
    </submittedName>
</protein>
<sequence>MKLDFVWAHYVVNLTNLITDFDIKKSCPDVMVMGDGLWNMLHFNNTSYYEFILQILKTKVVSLLPLSTKLAINKSVFSSVPIKSSLHLFWLGILHTEEERENMSDAMWHVYDRALDDSKLLHQTCHPLLLLDSQSLTSNCGSHCTSDGMHYDEAIYEAVVQIMLNELLIEPDHRL</sequence>
<evidence type="ECO:0000313" key="1">
    <source>
        <dbReference type="EMBL" id="KAK9035334.1"/>
    </source>
</evidence>
<evidence type="ECO:0000313" key="2">
    <source>
        <dbReference type="Proteomes" id="UP001396334"/>
    </source>
</evidence>